<evidence type="ECO:0000256" key="2">
    <source>
        <dbReference type="ARBA" id="ARBA00022690"/>
    </source>
</evidence>
<keyword evidence="3" id="KW-0722">Serine protease inhibitor</keyword>
<name>A0A830DM43_9LAMI</name>
<dbReference type="AlphaFoldDB" id="A0A830DM43"/>
<reference evidence="4" key="1">
    <citation type="submission" date="2020-07" db="EMBL/GenBank/DDBJ databases">
        <title>Ethylene signaling mediates host invasion by parasitic plants.</title>
        <authorList>
            <person name="Yoshida S."/>
        </authorList>
    </citation>
    <scope>NUCLEOTIDE SEQUENCE</scope>
    <source>
        <strain evidence="4">Okayama</strain>
    </source>
</reference>
<keyword evidence="5" id="KW-1185">Reference proteome</keyword>
<gene>
    <name evidence="4" type="ORF">PHJA_002925600</name>
</gene>
<sequence>MTAEQATAIIVHDNPLVTVNPILKGSHFIPDFCCNRVWLCIDENHRVYQEPMETLVGRSTRDLYEILP</sequence>
<dbReference type="GO" id="GO:0004867">
    <property type="term" value="F:serine-type endopeptidase inhibitor activity"/>
    <property type="evidence" value="ECO:0007669"/>
    <property type="project" value="UniProtKB-KW"/>
</dbReference>
<dbReference type="PANTHER" id="PTHR33091:SF50">
    <property type="entry name" value="OS06G0319900 PROTEIN"/>
    <property type="match status" value="1"/>
</dbReference>
<evidence type="ECO:0000313" key="5">
    <source>
        <dbReference type="Proteomes" id="UP000653305"/>
    </source>
</evidence>
<proteinExistence type="inferred from homology"/>
<comment type="similarity">
    <text evidence="1">Belongs to the protease inhibitor I13 (potato type I serine protease inhibitor) family.</text>
</comment>
<dbReference type="PANTHER" id="PTHR33091">
    <property type="entry name" value="PROTEIN, PUTATIVE, EXPRESSED-RELATED"/>
    <property type="match status" value="1"/>
</dbReference>
<evidence type="ECO:0000256" key="3">
    <source>
        <dbReference type="ARBA" id="ARBA00022900"/>
    </source>
</evidence>
<dbReference type="OrthoDB" id="910270at2759"/>
<evidence type="ECO:0000313" key="4">
    <source>
        <dbReference type="EMBL" id="GFQ07816.1"/>
    </source>
</evidence>
<dbReference type="SUPFAM" id="SSF54654">
    <property type="entry name" value="CI-2 family of serine protease inhibitors"/>
    <property type="match status" value="1"/>
</dbReference>
<dbReference type="InterPro" id="IPR036354">
    <property type="entry name" value="Prot_inh_pot1_sf"/>
</dbReference>
<protein>
    <submittedName>
        <fullName evidence="4">Uncharacterized protein</fullName>
    </submittedName>
</protein>
<dbReference type="Pfam" id="PF00280">
    <property type="entry name" value="potato_inhibit"/>
    <property type="match status" value="1"/>
</dbReference>
<dbReference type="GO" id="GO:0009611">
    <property type="term" value="P:response to wounding"/>
    <property type="evidence" value="ECO:0007669"/>
    <property type="project" value="InterPro"/>
</dbReference>
<organism evidence="4 5">
    <name type="scientific">Phtheirospermum japonicum</name>
    <dbReference type="NCBI Taxonomy" id="374723"/>
    <lineage>
        <taxon>Eukaryota</taxon>
        <taxon>Viridiplantae</taxon>
        <taxon>Streptophyta</taxon>
        <taxon>Embryophyta</taxon>
        <taxon>Tracheophyta</taxon>
        <taxon>Spermatophyta</taxon>
        <taxon>Magnoliopsida</taxon>
        <taxon>eudicotyledons</taxon>
        <taxon>Gunneridae</taxon>
        <taxon>Pentapetalae</taxon>
        <taxon>asterids</taxon>
        <taxon>lamiids</taxon>
        <taxon>Lamiales</taxon>
        <taxon>Orobanchaceae</taxon>
        <taxon>Orobanchaceae incertae sedis</taxon>
        <taxon>Phtheirospermum</taxon>
    </lineage>
</organism>
<keyword evidence="2" id="KW-0646">Protease inhibitor</keyword>
<comment type="caution">
    <text evidence="4">The sequence shown here is derived from an EMBL/GenBank/DDBJ whole genome shotgun (WGS) entry which is preliminary data.</text>
</comment>
<evidence type="ECO:0000256" key="1">
    <source>
        <dbReference type="ARBA" id="ARBA00008210"/>
    </source>
</evidence>
<dbReference type="InterPro" id="IPR000864">
    <property type="entry name" value="Prot_inh_pot1"/>
</dbReference>
<dbReference type="EMBL" id="BMAC01001898">
    <property type="protein sequence ID" value="GFQ07816.1"/>
    <property type="molecule type" value="Genomic_DNA"/>
</dbReference>
<accession>A0A830DM43</accession>
<dbReference type="Proteomes" id="UP000653305">
    <property type="component" value="Unassembled WGS sequence"/>
</dbReference>
<dbReference type="Gene3D" id="3.30.10.10">
    <property type="entry name" value="Trypsin Inhibitor V, subunit A"/>
    <property type="match status" value="1"/>
</dbReference>